<dbReference type="Proteomes" id="UP000789390">
    <property type="component" value="Unassembled WGS sequence"/>
</dbReference>
<dbReference type="Gene3D" id="2.130.10.10">
    <property type="entry name" value="YVTN repeat-like/Quinoprotein amine dehydrogenase"/>
    <property type="match status" value="1"/>
</dbReference>
<dbReference type="GO" id="GO:0030686">
    <property type="term" value="C:90S preribosome"/>
    <property type="evidence" value="ECO:0007669"/>
    <property type="project" value="TreeGrafter"/>
</dbReference>
<dbReference type="AlphaFoldDB" id="A0A8J2SD62"/>
<dbReference type="GO" id="GO:0032040">
    <property type="term" value="C:small-subunit processome"/>
    <property type="evidence" value="ECO:0007669"/>
    <property type="project" value="TreeGrafter"/>
</dbReference>
<comment type="caution">
    <text evidence="8">The sequence shown here is derived from an EMBL/GenBank/DDBJ whole genome shotgun (WGS) entry which is preliminary data.</text>
</comment>
<dbReference type="InterPro" id="IPR015943">
    <property type="entry name" value="WD40/YVTN_repeat-like_dom_sf"/>
</dbReference>
<feature type="region of interest" description="Disordered" evidence="6">
    <location>
        <begin position="579"/>
        <end position="616"/>
    </location>
</feature>
<evidence type="ECO:0000256" key="5">
    <source>
        <dbReference type="PROSITE-ProRule" id="PRU00221"/>
    </source>
</evidence>
<dbReference type="Pfam" id="PF00400">
    <property type="entry name" value="WD40"/>
    <property type="match status" value="1"/>
</dbReference>
<name>A0A8J2SD62_9CRUS</name>
<dbReference type="InterPro" id="IPR040315">
    <property type="entry name" value="WDR46/Utp7"/>
</dbReference>
<evidence type="ECO:0000256" key="3">
    <source>
        <dbReference type="ARBA" id="ARBA00022737"/>
    </source>
</evidence>
<evidence type="ECO:0000313" key="9">
    <source>
        <dbReference type="Proteomes" id="UP000789390"/>
    </source>
</evidence>
<dbReference type="PROSITE" id="PS00678">
    <property type="entry name" value="WD_REPEATS_1"/>
    <property type="match status" value="1"/>
</dbReference>
<protein>
    <recommendedName>
        <fullName evidence="7">BING4 C-terminal domain-containing protein</fullName>
    </recommendedName>
</protein>
<evidence type="ECO:0000256" key="6">
    <source>
        <dbReference type="SAM" id="MobiDB-lite"/>
    </source>
</evidence>
<evidence type="ECO:0000256" key="1">
    <source>
        <dbReference type="ARBA" id="ARBA00004604"/>
    </source>
</evidence>
<evidence type="ECO:0000256" key="4">
    <source>
        <dbReference type="ARBA" id="ARBA00023242"/>
    </source>
</evidence>
<organism evidence="8 9">
    <name type="scientific">Daphnia galeata</name>
    <dbReference type="NCBI Taxonomy" id="27404"/>
    <lineage>
        <taxon>Eukaryota</taxon>
        <taxon>Metazoa</taxon>
        <taxon>Ecdysozoa</taxon>
        <taxon>Arthropoda</taxon>
        <taxon>Crustacea</taxon>
        <taxon>Branchiopoda</taxon>
        <taxon>Diplostraca</taxon>
        <taxon>Cladocera</taxon>
        <taxon>Anomopoda</taxon>
        <taxon>Daphniidae</taxon>
        <taxon>Daphnia</taxon>
    </lineage>
</organism>
<dbReference type="InterPro" id="IPR001680">
    <property type="entry name" value="WD40_rpt"/>
</dbReference>
<gene>
    <name evidence="8" type="ORF">DGAL_LOCUS17184</name>
</gene>
<dbReference type="SMART" id="SM00320">
    <property type="entry name" value="WD40"/>
    <property type="match status" value="4"/>
</dbReference>
<dbReference type="PROSITE" id="PS50082">
    <property type="entry name" value="WD_REPEATS_2"/>
    <property type="match status" value="1"/>
</dbReference>
<dbReference type="OrthoDB" id="10251154at2759"/>
<dbReference type="EMBL" id="CAKKLH010000337">
    <property type="protein sequence ID" value="CAH0113300.1"/>
    <property type="molecule type" value="Genomic_DNA"/>
</dbReference>
<feature type="domain" description="BING4 C-terminal" evidence="7">
    <location>
        <begin position="442"/>
        <end position="520"/>
    </location>
</feature>
<evidence type="ECO:0000313" key="8">
    <source>
        <dbReference type="EMBL" id="CAH0113300.1"/>
    </source>
</evidence>
<dbReference type="SUPFAM" id="SSF50978">
    <property type="entry name" value="WD40 repeat-like"/>
    <property type="match status" value="1"/>
</dbReference>
<dbReference type="FunFam" id="2.130.10.10:FF:001016">
    <property type="entry name" value="WD repeat-containing protein"/>
    <property type="match status" value="1"/>
</dbReference>
<dbReference type="PROSITE" id="PS50294">
    <property type="entry name" value="WD_REPEATS_REGION"/>
    <property type="match status" value="1"/>
</dbReference>
<dbReference type="InterPro" id="IPR012952">
    <property type="entry name" value="BING4_C_dom"/>
</dbReference>
<dbReference type="InterPro" id="IPR036322">
    <property type="entry name" value="WD40_repeat_dom_sf"/>
</dbReference>
<reference evidence="8" key="1">
    <citation type="submission" date="2021-11" db="EMBL/GenBank/DDBJ databases">
        <authorList>
            <person name="Schell T."/>
        </authorList>
    </citation>
    <scope>NUCLEOTIDE SEQUENCE</scope>
    <source>
        <strain evidence="8">M5</strain>
    </source>
</reference>
<feature type="compositionally biased region" description="Polar residues" evidence="6">
    <location>
        <begin position="65"/>
        <end position="77"/>
    </location>
</feature>
<proteinExistence type="predicted"/>
<keyword evidence="3" id="KW-0677">Repeat</keyword>
<feature type="repeat" description="WD" evidence="5">
    <location>
        <begin position="361"/>
        <end position="402"/>
    </location>
</feature>
<keyword evidence="2 5" id="KW-0853">WD repeat</keyword>
<dbReference type="PANTHER" id="PTHR14085:SF3">
    <property type="entry name" value="WD REPEAT-CONTAINING PROTEIN 46"/>
    <property type="match status" value="1"/>
</dbReference>
<accession>A0A8J2SD62</accession>
<keyword evidence="4" id="KW-0539">Nucleus</keyword>
<dbReference type="GO" id="GO:0000462">
    <property type="term" value="P:maturation of SSU-rRNA from tricistronic rRNA transcript (SSU-rRNA, 5.8S rRNA, LSU-rRNA)"/>
    <property type="evidence" value="ECO:0007669"/>
    <property type="project" value="TreeGrafter"/>
</dbReference>
<dbReference type="PANTHER" id="PTHR14085">
    <property type="entry name" value="WD-REPEAT PROTEIN BING4"/>
    <property type="match status" value="1"/>
</dbReference>
<keyword evidence="9" id="KW-1185">Reference proteome</keyword>
<dbReference type="SMART" id="SM01033">
    <property type="entry name" value="BING4CT"/>
    <property type="match status" value="1"/>
</dbReference>
<evidence type="ECO:0000259" key="7">
    <source>
        <dbReference type="SMART" id="SM01033"/>
    </source>
</evidence>
<feature type="region of interest" description="Disordered" evidence="6">
    <location>
        <begin position="38"/>
        <end position="112"/>
    </location>
</feature>
<feature type="compositionally biased region" description="Basic and acidic residues" evidence="6">
    <location>
        <begin position="86"/>
        <end position="96"/>
    </location>
</feature>
<dbReference type="InterPro" id="IPR019775">
    <property type="entry name" value="WD40_repeat_CS"/>
</dbReference>
<sequence length="616" mass="69261">MSSPKADATIETYVVRSNATEHSKKKFKSRKDVEHLLKKCKNKKPTHSSTKTANGHVVKRKLPKFQSSHGKFSNSGAGQKFSRPNKMGEKDVRGETAEEEDPFPGNAPIPHSRILKHKRGKAEGLNKKGVAFLGNKIQLLKKEKLVKYSATLAARSEILLPEETGFLQPAKGDSTTEITQVQIKSSVDITSATKQFDLSLQFGPYAINYLRNGRKMLIGGRMGHVAAFDWVTKQLTCEMNVMESVHDVTWLHNETLFAVAQKQWTYIYDNQGIEVHCIKKLNDVLRMEFLPYHFLLATTNDRGTLSWLDVSMGKMVRRNHTHFGRLDVMCQNPRNAVLCCGHSKGTVSMWTPNFESPVVKMLCHPQPIRAVAVDPSGIYMATSSTDSSLKIWDLRTYNCLQSYKLGCGASNVTFSQRGLLAVSLGNIVEVYKDICTETVRKPYLKHFVGNSISGLKFCPYEDVLGVGHARGMCSMLVPGAGEPNFDALECNPFQTKSQRREAEVKSLLEKIQPELITLDPFELGEVNRSSVLEKFKEKTRYMFVKPPKIDVKPRKNAKTVNQFRIKQRLQLEQRMKHAVTASETTEKLVNKTDAPSTMPTAAPSVLDRFKPKPQKK</sequence>
<evidence type="ECO:0000256" key="2">
    <source>
        <dbReference type="ARBA" id="ARBA00022574"/>
    </source>
</evidence>
<dbReference type="Pfam" id="PF08149">
    <property type="entry name" value="BING4CT"/>
    <property type="match status" value="1"/>
</dbReference>
<comment type="subcellular location">
    <subcellularLocation>
        <location evidence="1">Nucleus</location>
        <location evidence="1">Nucleolus</location>
    </subcellularLocation>
</comment>